<reference evidence="3 4" key="1">
    <citation type="submission" date="2020-08" db="EMBL/GenBank/DDBJ databases">
        <title>Sequencing the genomes of 1000 actinobacteria strains.</title>
        <authorList>
            <person name="Klenk H.-P."/>
        </authorList>
    </citation>
    <scope>NUCLEOTIDE SEQUENCE [LARGE SCALE GENOMIC DNA]</scope>
    <source>
        <strain evidence="3 4">DSM 43149</strain>
    </source>
</reference>
<feature type="region of interest" description="Disordered" evidence="1">
    <location>
        <begin position="29"/>
        <end position="52"/>
    </location>
</feature>
<dbReference type="Proteomes" id="UP000578112">
    <property type="component" value="Unassembled WGS sequence"/>
</dbReference>
<evidence type="ECO:0000256" key="2">
    <source>
        <dbReference type="SAM" id="SignalP"/>
    </source>
</evidence>
<evidence type="ECO:0008006" key="5">
    <source>
        <dbReference type="Google" id="ProtNLM"/>
    </source>
</evidence>
<evidence type="ECO:0000313" key="4">
    <source>
        <dbReference type="Proteomes" id="UP000578112"/>
    </source>
</evidence>
<comment type="caution">
    <text evidence="3">The sequence shown here is derived from an EMBL/GenBank/DDBJ whole genome shotgun (WGS) entry which is preliminary data.</text>
</comment>
<gene>
    <name evidence="3" type="ORF">BJ971_002637</name>
</gene>
<dbReference type="PROSITE" id="PS51257">
    <property type="entry name" value="PROKAR_LIPOPROTEIN"/>
    <property type="match status" value="1"/>
</dbReference>
<sequence>MIRYARTAAVAAVLTLGLLTACGEDEAPSVATSAPAAPGPDGAKTGCAPPGEGAHQVVADGRTVTGVAPGLGLPAGSRIEHLAGAESAATVTLSAPGPEIVLEHYRRQGPECGYTIVSNEDAVLYLTGRGWGVQVITQGSRSTVAFMASPEQPMG</sequence>
<accession>A0A7W7MPF6</accession>
<proteinExistence type="predicted"/>
<evidence type="ECO:0000313" key="3">
    <source>
        <dbReference type="EMBL" id="MBB4762081.1"/>
    </source>
</evidence>
<keyword evidence="2" id="KW-0732">Signal</keyword>
<organism evidence="3 4">
    <name type="scientific">Actinoplanes digitatis</name>
    <dbReference type="NCBI Taxonomy" id="1868"/>
    <lineage>
        <taxon>Bacteria</taxon>
        <taxon>Bacillati</taxon>
        <taxon>Actinomycetota</taxon>
        <taxon>Actinomycetes</taxon>
        <taxon>Micromonosporales</taxon>
        <taxon>Micromonosporaceae</taxon>
        <taxon>Actinoplanes</taxon>
    </lineage>
</organism>
<protein>
    <recommendedName>
        <fullName evidence="5">Lipoprotein</fullName>
    </recommendedName>
</protein>
<feature type="signal peptide" evidence="2">
    <location>
        <begin position="1"/>
        <end position="23"/>
    </location>
</feature>
<feature type="chain" id="PRO_5031083161" description="Lipoprotein" evidence="2">
    <location>
        <begin position="24"/>
        <end position="155"/>
    </location>
</feature>
<keyword evidence="4" id="KW-1185">Reference proteome</keyword>
<name>A0A7W7MPF6_9ACTN</name>
<feature type="compositionally biased region" description="Low complexity" evidence="1">
    <location>
        <begin position="29"/>
        <end position="40"/>
    </location>
</feature>
<evidence type="ECO:0000256" key="1">
    <source>
        <dbReference type="SAM" id="MobiDB-lite"/>
    </source>
</evidence>
<dbReference type="AlphaFoldDB" id="A0A7W7MPF6"/>
<dbReference type="RefSeq" id="WP_184992946.1">
    <property type="nucleotide sequence ID" value="NZ_BOMK01000057.1"/>
</dbReference>
<dbReference type="EMBL" id="JACHNH010000001">
    <property type="protein sequence ID" value="MBB4762081.1"/>
    <property type="molecule type" value="Genomic_DNA"/>
</dbReference>